<name>A0ABT3PHW3_9BACT</name>
<organism evidence="5 6">
    <name type="scientific">Fodinibius salsisoli</name>
    <dbReference type="NCBI Taxonomy" id="2820877"/>
    <lineage>
        <taxon>Bacteria</taxon>
        <taxon>Pseudomonadati</taxon>
        <taxon>Balneolota</taxon>
        <taxon>Balneolia</taxon>
        <taxon>Balneolales</taxon>
        <taxon>Balneolaceae</taxon>
        <taxon>Fodinibius</taxon>
    </lineage>
</organism>
<evidence type="ECO:0000313" key="5">
    <source>
        <dbReference type="EMBL" id="MCW9705517.1"/>
    </source>
</evidence>
<proteinExistence type="predicted"/>
<dbReference type="EMBL" id="JAGGJA010000001">
    <property type="protein sequence ID" value="MCW9705517.1"/>
    <property type="molecule type" value="Genomic_DNA"/>
</dbReference>
<dbReference type="InterPro" id="IPR036390">
    <property type="entry name" value="WH_DNA-bd_sf"/>
</dbReference>
<dbReference type="PROSITE" id="PS51118">
    <property type="entry name" value="HTH_HXLR"/>
    <property type="match status" value="1"/>
</dbReference>
<evidence type="ECO:0000313" key="6">
    <source>
        <dbReference type="Proteomes" id="UP001207918"/>
    </source>
</evidence>
<evidence type="ECO:0000256" key="2">
    <source>
        <dbReference type="ARBA" id="ARBA00023125"/>
    </source>
</evidence>
<reference evidence="5 6" key="1">
    <citation type="submission" date="2021-03" db="EMBL/GenBank/DDBJ databases">
        <title>Aliifodinibius sp. nov., a new bacterium isolated from saline soil.</title>
        <authorList>
            <person name="Galisteo C."/>
            <person name="De La Haba R."/>
            <person name="Sanchez-Porro C."/>
            <person name="Ventosa A."/>
        </authorList>
    </citation>
    <scope>NUCLEOTIDE SEQUENCE [LARGE SCALE GENOMIC DNA]</scope>
    <source>
        <strain evidence="5 6">1BSP15-2V2</strain>
    </source>
</reference>
<dbReference type="InterPro" id="IPR036388">
    <property type="entry name" value="WH-like_DNA-bd_sf"/>
</dbReference>
<dbReference type="Gene3D" id="1.10.10.10">
    <property type="entry name" value="Winged helix-like DNA-binding domain superfamily/Winged helix DNA-binding domain"/>
    <property type="match status" value="1"/>
</dbReference>
<protein>
    <submittedName>
        <fullName evidence="5">Helix-turn-helix transcriptional regulator</fullName>
    </submittedName>
</protein>
<keyword evidence="3" id="KW-0804">Transcription</keyword>
<keyword evidence="6" id="KW-1185">Reference proteome</keyword>
<dbReference type="InterPro" id="IPR002577">
    <property type="entry name" value="HTH_HxlR"/>
</dbReference>
<dbReference type="PANTHER" id="PTHR33204">
    <property type="entry name" value="TRANSCRIPTIONAL REGULATOR, MARR FAMILY"/>
    <property type="match status" value="1"/>
</dbReference>
<evidence type="ECO:0000259" key="4">
    <source>
        <dbReference type="PROSITE" id="PS51118"/>
    </source>
</evidence>
<evidence type="ECO:0000256" key="1">
    <source>
        <dbReference type="ARBA" id="ARBA00023015"/>
    </source>
</evidence>
<dbReference type="Pfam" id="PF01638">
    <property type="entry name" value="HxlR"/>
    <property type="match status" value="1"/>
</dbReference>
<feature type="domain" description="HTH hxlR-type" evidence="4">
    <location>
        <begin position="19"/>
        <end position="118"/>
    </location>
</feature>
<evidence type="ECO:0000256" key="3">
    <source>
        <dbReference type="ARBA" id="ARBA00023163"/>
    </source>
</evidence>
<dbReference type="SUPFAM" id="SSF46785">
    <property type="entry name" value="Winged helix' DNA-binding domain"/>
    <property type="match status" value="1"/>
</dbReference>
<keyword evidence="1" id="KW-0805">Transcription regulation</keyword>
<dbReference type="RefSeq" id="WP_265764181.1">
    <property type="nucleotide sequence ID" value="NZ_JAGGJA010000001.1"/>
</dbReference>
<dbReference type="PANTHER" id="PTHR33204:SF29">
    <property type="entry name" value="TRANSCRIPTIONAL REGULATOR"/>
    <property type="match status" value="1"/>
</dbReference>
<keyword evidence="2" id="KW-0238">DNA-binding</keyword>
<sequence length="122" mass="14154">MRKKNSTNWINEKKITANCGMGYTLNLIGGRWKAGILWAIVEKGTLRFSEIRDQLSGISERMLAKQLDELEEDELINRIVYPEVPPRVEYELTKLGVSMRPMLQQMSEWGEMHQKQTEEAAQ</sequence>
<dbReference type="Proteomes" id="UP001207918">
    <property type="component" value="Unassembled WGS sequence"/>
</dbReference>
<gene>
    <name evidence="5" type="ORF">J6I44_01560</name>
</gene>
<accession>A0ABT3PHW3</accession>
<comment type="caution">
    <text evidence="5">The sequence shown here is derived from an EMBL/GenBank/DDBJ whole genome shotgun (WGS) entry which is preliminary data.</text>
</comment>